<dbReference type="InterPro" id="IPR000792">
    <property type="entry name" value="Tscrpt_reg_LuxR_C"/>
</dbReference>
<evidence type="ECO:0000256" key="5">
    <source>
        <dbReference type="PROSITE-ProRule" id="PRU00169"/>
    </source>
</evidence>
<keyword evidence="1 5" id="KW-0597">Phosphoprotein</keyword>
<keyword evidence="4" id="KW-0804">Transcription</keyword>
<organism evidence="8 9">
    <name type="scientific">Paenibacillus radicis</name>
    <name type="common">ex Gao et al. 2016</name>
    <dbReference type="NCBI Taxonomy" id="1737354"/>
    <lineage>
        <taxon>Bacteria</taxon>
        <taxon>Bacillati</taxon>
        <taxon>Bacillota</taxon>
        <taxon>Bacilli</taxon>
        <taxon>Bacillales</taxon>
        <taxon>Paenibacillaceae</taxon>
        <taxon>Paenibacillus</taxon>
    </lineage>
</organism>
<protein>
    <submittedName>
        <fullName evidence="8">DNA-binding response regulator</fullName>
    </submittedName>
</protein>
<proteinExistence type="predicted"/>
<gene>
    <name evidence="8" type="ORF">GCM10010918_38090</name>
</gene>
<accession>A0A917HFM3</accession>
<dbReference type="EMBL" id="BMHY01000007">
    <property type="protein sequence ID" value="GGG77739.1"/>
    <property type="molecule type" value="Genomic_DNA"/>
</dbReference>
<keyword evidence="3 8" id="KW-0238">DNA-binding</keyword>
<dbReference type="InterPro" id="IPR039420">
    <property type="entry name" value="WalR-like"/>
</dbReference>
<dbReference type="SUPFAM" id="SSF46894">
    <property type="entry name" value="C-terminal effector domain of the bipartite response regulators"/>
    <property type="match status" value="1"/>
</dbReference>
<dbReference type="SMART" id="SM00448">
    <property type="entry name" value="REC"/>
    <property type="match status" value="1"/>
</dbReference>
<feature type="domain" description="Response regulatory" evidence="7">
    <location>
        <begin position="10"/>
        <end position="126"/>
    </location>
</feature>
<dbReference type="AlphaFoldDB" id="A0A917HFM3"/>
<feature type="domain" description="HTH luxR-type" evidence="6">
    <location>
        <begin position="164"/>
        <end position="229"/>
    </location>
</feature>
<evidence type="ECO:0000259" key="7">
    <source>
        <dbReference type="PROSITE" id="PS50110"/>
    </source>
</evidence>
<comment type="caution">
    <text evidence="8">The sequence shown here is derived from an EMBL/GenBank/DDBJ whole genome shotgun (WGS) entry which is preliminary data.</text>
</comment>
<evidence type="ECO:0000313" key="8">
    <source>
        <dbReference type="EMBL" id="GGG77739.1"/>
    </source>
</evidence>
<dbReference type="GO" id="GO:0003677">
    <property type="term" value="F:DNA binding"/>
    <property type="evidence" value="ECO:0007669"/>
    <property type="project" value="UniProtKB-KW"/>
</dbReference>
<evidence type="ECO:0000259" key="6">
    <source>
        <dbReference type="PROSITE" id="PS50043"/>
    </source>
</evidence>
<dbReference type="InterPro" id="IPR058245">
    <property type="entry name" value="NreC/VraR/RcsB-like_REC"/>
</dbReference>
<evidence type="ECO:0000313" key="9">
    <source>
        <dbReference type="Proteomes" id="UP000600247"/>
    </source>
</evidence>
<dbReference type="InterPro" id="IPR011006">
    <property type="entry name" value="CheY-like_superfamily"/>
</dbReference>
<dbReference type="RefSeq" id="WP_229692259.1">
    <property type="nucleotide sequence ID" value="NZ_BMHY01000007.1"/>
</dbReference>
<dbReference type="InterPro" id="IPR001789">
    <property type="entry name" value="Sig_transdc_resp-reg_receiver"/>
</dbReference>
<dbReference type="PANTHER" id="PTHR43214">
    <property type="entry name" value="TWO-COMPONENT RESPONSE REGULATOR"/>
    <property type="match status" value="1"/>
</dbReference>
<dbReference type="Proteomes" id="UP000600247">
    <property type="component" value="Unassembled WGS sequence"/>
</dbReference>
<dbReference type="SMART" id="SM00421">
    <property type="entry name" value="HTH_LUXR"/>
    <property type="match status" value="1"/>
</dbReference>
<dbReference type="PROSITE" id="PS00622">
    <property type="entry name" value="HTH_LUXR_1"/>
    <property type="match status" value="1"/>
</dbReference>
<dbReference type="InterPro" id="IPR016032">
    <property type="entry name" value="Sig_transdc_resp-reg_C-effctor"/>
</dbReference>
<dbReference type="Gene3D" id="3.40.50.2300">
    <property type="match status" value="1"/>
</dbReference>
<evidence type="ECO:0000256" key="2">
    <source>
        <dbReference type="ARBA" id="ARBA00023015"/>
    </source>
</evidence>
<dbReference type="PROSITE" id="PS50110">
    <property type="entry name" value="RESPONSE_REGULATORY"/>
    <property type="match status" value="1"/>
</dbReference>
<dbReference type="PROSITE" id="PS50043">
    <property type="entry name" value="HTH_LUXR_2"/>
    <property type="match status" value="1"/>
</dbReference>
<reference evidence="8 9" key="1">
    <citation type="journal article" date="2014" name="Int. J. Syst. Evol. Microbiol.">
        <title>Complete genome sequence of Corynebacterium casei LMG S-19264T (=DSM 44701T), isolated from a smear-ripened cheese.</title>
        <authorList>
            <consortium name="US DOE Joint Genome Institute (JGI-PGF)"/>
            <person name="Walter F."/>
            <person name="Albersmeier A."/>
            <person name="Kalinowski J."/>
            <person name="Ruckert C."/>
        </authorList>
    </citation>
    <scope>NUCLEOTIDE SEQUENCE [LARGE SCALE GENOMIC DNA]</scope>
    <source>
        <strain evidence="8 9">CGMCC 1.15286</strain>
    </source>
</reference>
<evidence type="ECO:0000256" key="3">
    <source>
        <dbReference type="ARBA" id="ARBA00023125"/>
    </source>
</evidence>
<evidence type="ECO:0000256" key="1">
    <source>
        <dbReference type="ARBA" id="ARBA00022553"/>
    </source>
</evidence>
<keyword evidence="9" id="KW-1185">Reference proteome</keyword>
<feature type="modified residue" description="4-aspartylphosphate" evidence="5">
    <location>
        <position position="61"/>
    </location>
</feature>
<dbReference type="SUPFAM" id="SSF52172">
    <property type="entry name" value="CheY-like"/>
    <property type="match status" value="1"/>
</dbReference>
<dbReference type="Pfam" id="PF00196">
    <property type="entry name" value="GerE"/>
    <property type="match status" value="1"/>
</dbReference>
<keyword evidence="2" id="KW-0805">Transcription regulation</keyword>
<dbReference type="Pfam" id="PF00072">
    <property type="entry name" value="Response_reg"/>
    <property type="match status" value="1"/>
</dbReference>
<dbReference type="CDD" id="cd17535">
    <property type="entry name" value="REC_NarL-like"/>
    <property type="match status" value="1"/>
</dbReference>
<name>A0A917HFM3_9BACL</name>
<dbReference type="PRINTS" id="PR00038">
    <property type="entry name" value="HTHLUXR"/>
</dbReference>
<sequence>MTDGGMVKIRVFLIDDHPHGREGMREIVGSDSSFEIAGEAASGEEAIARIDDVLPDLVLMDINMPGMGGLEATQRLKFLHPALKIVMVTVSDDITNLFEAIKRGAQGYLLKNLAPSAWLEYLRAVAVDEAPMSKELAFRLLKEFSSSGAGGIPQGGQPVRSGVEVSMTTPLTEREKEILERVVTGESNREIAAAFGLSEHTVKNHLKNILQKLHLDNRVQLTRYAFEKGLFQRP</sequence>
<evidence type="ECO:0000256" key="4">
    <source>
        <dbReference type="ARBA" id="ARBA00023163"/>
    </source>
</evidence>
<dbReference type="CDD" id="cd06170">
    <property type="entry name" value="LuxR_C_like"/>
    <property type="match status" value="1"/>
</dbReference>
<dbReference type="GO" id="GO:0000160">
    <property type="term" value="P:phosphorelay signal transduction system"/>
    <property type="evidence" value="ECO:0007669"/>
    <property type="project" value="InterPro"/>
</dbReference>
<dbReference type="GO" id="GO:0006355">
    <property type="term" value="P:regulation of DNA-templated transcription"/>
    <property type="evidence" value="ECO:0007669"/>
    <property type="project" value="InterPro"/>
</dbReference>